<dbReference type="PANTHER" id="PTHR34825:SF2">
    <property type="entry name" value="AAA-ATPASE-LIKE DOMAIN-CONTAINING PROTEIN"/>
    <property type="match status" value="1"/>
</dbReference>
<organism evidence="2 3">
    <name type="scientific">Candidatus Thiomargarita nelsonii</name>
    <dbReference type="NCBI Taxonomy" id="1003181"/>
    <lineage>
        <taxon>Bacteria</taxon>
        <taxon>Pseudomonadati</taxon>
        <taxon>Pseudomonadota</taxon>
        <taxon>Gammaproteobacteria</taxon>
        <taxon>Thiotrichales</taxon>
        <taxon>Thiotrichaceae</taxon>
        <taxon>Thiomargarita</taxon>
    </lineage>
</organism>
<sequence>MLKFSYGISNFHRIITANFFFVDRTKHIQLIEDAGDQLLFLRPRRFGKSLLLSMLENYYDVAKADEFERLFGNLAIGQNPTPLHNQYLIMKWDFSVINAQGEIADLKHALHDHLNDSIQDFAVRYQNLLQYQIKINPQNAVSSFESALTAIKQTPYRLYLLIDEYDNFANEVMMGRGKISPSRYKALLSAEGSLKTFFRAVKSASSGRGLF</sequence>
<evidence type="ECO:0000259" key="1">
    <source>
        <dbReference type="Pfam" id="PF09820"/>
    </source>
</evidence>
<evidence type="ECO:0000313" key="3">
    <source>
        <dbReference type="Proteomes" id="UP000076962"/>
    </source>
</evidence>
<dbReference type="Pfam" id="PF09820">
    <property type="entry name" value="AAA-ATPase_like"/>
    <property type="match status" value="1"/>
</dbReference>
<dbReference type="Proteomes" id="UP000076962">
    <property type="component" value="Unassembled WGS sequence"/>
</dbReference>
<dbReference type="PATRIC" id="fig|1003181.4.peg.5392"/>
<protein>
    <recommendedName>
        <fullName evidence="1">AAA-ATPase-like domain-containing protein</fullName>
    </recommendedName>
</protein>
<dbReference type="EMBL" id="LUTY01002511">
    <property type="protein sequence ID" value="OAD20226.1"/>
    <property type="molecule type" value="Genomic_DNA"/>
</dbReference>
<reference evidence="2 3" key="1">
    <citation type="submission" date="2016-05" db="EMBL/GenBank/DDBJ databases">
        <title>Single-cell genome of chain-forming Candidatus Thiomargarita nelsonii and comparison to other large sulfur-oxidizing bacteria.</title>
        <authorList>
            <person name="Winkel M."/>
            <person name="Salman V."/>
            <person name="Woyke T."/>
            <person name="Schulz-Vogt H."/>
            <person name="Richter M."/>
            <person name="Flood B."/>
            <person name="Bailey J."/>
            <person name="Amann R."/>
            <person name="Mussmann M."/>
        </authorList>
    </citation>
    <scope>NUCLEOTIDE SEQUENCE [LARGE SCALE GENOMIC DNA]</scope>
    <source>
        <strain evidence="2 3">THI036</strain>
    </source>
</reference>
<accession>A0A176RWZ0</accession>
<proteinExistence type="predicted"/>
<keyword evidence="3" id="KW-1185">Reference proteome</keyword>
<gene>
    <name evidence="2" type="ORF">THIOM_004089</name>
</gene>
<evidence type="ECO:0000313" key="2">
    <source>
        <dbReference type="EMBL" id="OAD20226.1"/>
    </source>
</evidence>
<comment type="caution">
    <text evidence="2">The sequence shown here is derived from an EMBL/GenBank/DDBJ whole genome shotgun (WGS) entry which is preliminary data.</text>
</comment>
<name>A0A176RWZ0_9GAMM</name>
<feature type="domain" description="AAA-ATPase-like" evidence="1">
    <location>
        <begin position="6"/>
        <end position="204"/>
    </location>
</feature>
<dbReference type="PANTHER" id="PTHR34825">
    <property type="entry name" value="CONSERVED PROTEIN, WITH A WEAK D-GALACTARATE DEHYDRATASE/ALTRONATE HYDROLASE DOMAIN"/>
    <property type="match status" value="1"/>
</dbReference>
<dbReference type="InterPro" id="IPR018631">
    <property type="entry name" value="AAA-ATPase-like_dom"/>
</dbReference>
<dbReference type="Gene3D" id="3.40.50.300">
    <property type="entry name" value="P-loop containing nucleotide triphosphate hydrolases"/>
    <property type="match status" value="1"/>
</dbReference>
<dbReference type="AlphaFoldDB" id="A0A176RWZ0"/>
<dbReference type="InterPro" id="IPR027417">
    <property type="entry name" value="P-loop_NTPase"/>
</dbReference>